<feature type="transmembrane region" description="Helical" evidence="2">
    <location>
        <begin position="265"/>
        <end position="290"/>
    </location>
</feature>
<keyword evidence="2" id="KW-0472">Membrane</keyword>
<dbReference type="PATRIC" id="fig|595434.4.peg.2096"/>
<evidence type="ECO:0000256" key="2">
    <source>
        <dbReference type="SAM" id="Phobius"/>
    </source>
</evidence>
<dbReference type="NCBIfam" id="TIGR00341">
    <property type="entry name" value="TIGR00341 family protein"/>
    <property type="match status" value="1"/>
</dbReference>
<dbReference type="Proteomes" id="UP000036367">
    <property type="component" value="Unassembled WGS sequence"/>
</dbReference>
<feature type="transmembrane region" description="Helical" evidence="2">
    <location>
        <begin position="142"/>
        <end position="165"/>
    </location>
</feature>
<keyword evidence="2" id="KW-0812">Transmembrane</keyword>
<dbReference type="PANTHER" id="PTHR20992:SF9">
    <property type="entry name" value="AT15442P-RELATED"/>
    <property type="match status" value="1"/>
</dbReference>
<gene>
    <name evidence="3" type="ORF">RISK_002193</name>
</gene>
<feature type="transmembrane region" description="Helical" evidence="2">
    <location>
        <begin position="310"/>
        <end position="330"/>
    </location>
</feature>
<dbReference type="STRING" id="595434.RISK_002193"/>
<feature type="transmembrane region" description="Helical" evidence="2">
    <location>
        <begin position="241"/>
        <end position="259"/>
    </location>
</feature>
<sequence>MSLRLIEIVLPTTTVHRMDSVLSSDTVLGRWDDTIDNDHSLIRMLVRTEQSEGMLDHLANQFSSSESFRVMLLPVEATLPRPPEPVAKDEAQTSESSTQRISRDELYDDVVAGAKLSNVFIAQTLLATVVAAIGLLRNDTAIIIGAMVIAPLLGPNVSLCLATTLGDMDLAKRSLRTNGAGLLVTLLASLIIGFLFKVDPTSTAIAARTNVNLSDVILATASGCAGVLAFTTGAPASLIGVMVAVALLPPFTVFGLMLAGGELHAAGGALMLLAMNVICVNLAGVFTFAVQGVRPRTWWESERAKRAIRISLATWVTLLTILILLIYFVVQKP</sequence>
<dbReference type="Pfam" id="PF04087">
    <property type="entry name" value="DUF389"/>
    <property type="match status" value="1"/>
</dbReference>
<accession>A0A0J1BGA5</accession>
<name>A0A0J1BGA5_RHOIS</name>
<dbReference type="PANTHER" id="PTHR20992">
    <property type="entry name" value="AT15442P-RELATED"/>
    <property type="match status" value="1"/>
</dbReference>
<organism evidence="3 4">
    <name type="scientific">Rhodopirellula islandica</name>
    <dbReference type="NCBI Taxonomy" id="595434"/>
    <lineage>
        <taxon>Bacteria</taxon>
        <taxon>Pseudomonadati</taxon>
        <taxon>Planctomycetota</taxon>
        <taxon>Planctomycetia</taxon>
        <taxon>Pirellulales</taxon>
        <taxon>Pirellulaceae</taxon>
        <taxon>Rhodopirellula</taxon>
    </lineage>
</organism>
<feature type="transmembrane region" description="Helical" evidence="2">
    <location>
        <begin position="216"/>
        <end position="234"/>
    </location>
</feature>
<evidence type="ECO:0000313" key="4">
    <source>
        <dbReference type="Proteomes" id="UP000036367"/>
    </source>
</evidence>
<dbReference type="RefSeq" id="WP_047813924.1">
    <property type="nucleotide sequence ID" value="NZ_LECT01000017.1"/>
</dbReference>
<feature type="transmembrane region" description="Helical" evidence="2">
    <location>
        <begin position="116"/>
        <end position="136"/>
    </location>
</feature>
<keyword evidence="2" id="KW-1133">Transmembrane helix</keyword>
<dbReference type="EMBL" id="LECT01000017">
    <property type="protein sequence ID" value="KLU05561.1"/>
    <property type="molecule type" value="Genomic_DNA"/>
</dbReference>
<comment type="caution">
    <text evidence="3">The sequence shown here is derived from an EMBL/GenBank/DDBJ whole genome shotgun (WGS) entry which is preliminary data.</text>
</comment>
<evidence type="ECO:0000313" key="3">
    <source>
        <dbReference type="EMBL" id="KLU05561.1"/>
    </source>
</evidence>
<protein>
    <recommendedName>
        <fullName evidence="5">TIGR00341 family protein</fullName>
    </recommendedName>
</protein>
<dbReference type="OrthoDB" id="9790659at2"/>
<keyword evidence="4" id="KW-1185">Reference proteome</keyword>
<dbReference type="AlphaFoldDB" id="A0A0J1BGA5"/>
<feature type="transmembrane region" description="Helical" evidence="2">
    <location>
        <begin position="177"/>
        <end position="196"/>
    </location>
</feature>
<proteinExistence type="predicted"/>
<evidence type="ECO:0000256" key="1">
    <source>
        <dbReference type="SAM" id="MobiDB-lite"/>
    </source>
</evidence>
<reference evidence="3" key="1">
    <citation type="submission" date="2015-05" db="EMBL/GenBank/DDBJ databases">
        <title>Permanent draft genome of Rhodopirellula islandicus K833.</title>
        <authorList>
            <person name="Kizina J."/>
            <person name="Richter M."/>
            <person name="Glockner F.O."/>
            <person name="Harder J."/>
        </authorList>
    </citation>
    <scope>NUCLEOTIDE SEQUENCE [LARGE SCALE GENOMIC DNA]</scope>
    <source>
        <strain evidence="3">K833</strain>
    </source>
</reference>
<evidence type="ECO:0008006" key="5">
    <source>
        <dbReference type="Google" id="ProtNLM"/>
    </source>
</evidence>
<feature type="region of interest" description="Disordered" evidence="1">
    <location>
        <begin position="79"/>
        <end position="100"/>
    </location>
</feature>
<dbReference type="InterPro" id="IPR005240">
    <property type="entry name" value="DUF389"/>
</dbReference>